<evidence type="ECO:0000313" key="3">
    <source>
        <dbReference type="EMBL" id="RDW79611.1"/>
    </source>
</evidence>
<evidence type="ECO:0000256" key="2">
    <source>
        <dbReference type="SAM" id="Phobius"/>
    </source>
</evidence>
<feature type="transmembrane region" description="Helical" evidence="2">
    <location>
        <begin position="272"/>
        <end position="296"/>
    </location>
</feature>
<dbReference type="GO" id="GO:0071944">
    <property type="term" value="C:cell periphery"/>
    <property type="evidence" value="ECO:0007669"/>
    <property type="project" value="TreeGrafter"/>
</dbReference>
<dbReference type="AlphaFoldDB" id="A0A3D8S0L0"/>
<evidence type="ECO:0008006" key="5">
    <source>
        <dbReference type="Google" id="ProtNLM"/>
    </source>
</evidence>
<proteinExistence type="predicted"/>
<feature type="transmembrane region" description="Helical" evidence="2">
    <location>
        <begin position="398"/>
        <end position="424"/>
    </location>
</feature>
<organism evidence="3 4">
    <name type="scientific">Coleophoma cylindrospora</name>
    <dbReference type="NCBI Taxonomy" id="1849047"/>
    <lineage>
        <taxon>Eukaryota</taxon>
        <taxon>Fungi</taxon>
        <taxon>Dikarya</taxon>
        <taxon>Ascomycota</taxon>
        <taxon>Pezizomycotina</taxon>
        <taxon>Leotiomycetes</taxon>
        <taxon>Helotiales</taxon>
        <taxon>Dermateaceae</taxon>
        <taxon>Coleophoma</taxon>
    </lineage>
</organism>
<feature type="transmembrane region" description="Helical" evidence="2">
    <location>
        <begin position="316"/>
        <end position="334"/>
    </location>
</feature>
<feature type="compositionally biased region" description="Polar residues" evidence="1">
    <location>
        <begin position="39"/>
        <end position="49"/>
    </location>
</feature>
<dbReference type="OrthoDB" id="2589563at2759"/>
<feature type="transmembrane region" description="Helical" evidence="2">
    <location>
        <begin position="354"/>
        <end position="375"/>
    </location>
</feature>
<reference evidence="3 4" key="1">
    <citation type="journal article" date="2018" name="IMA Fungus">
        <title>IMA Genome-F 9: Draft genome sequence of Annulohypoxylon stygium, Aspergillus mulundensis, Berkeleyomyces basicola (syn. Thielaviopsis basicola), Ceratocystis smalleyi, two Cercospora beticola strains, Coleophoma cylindrospora, Fusarium fracticaudum, Phialophora cf. hyalina, and Morchella septimelata.</title>
        <authorList>
            <person name="Wingfield B.D."/>
            <person name="Bills G.F."/>
            <person name="Dong Y."/>
            <person name="Huang W."/>
            <person name="Nel W.J."/>
            <person name="Swalarsk-Parry B.S."/>
            <person name="Vaghefi N."/>
            <person name="Wilken P.M."/>
            <person name="An Z."/>
            <person name="de Beer Z.W."/>
            <person name="De Vos L."/>
            <person name="Chen L."/>
            <person name="Duong T.A."/>
            <person name="Gao Y."/>
            <person name="Hammerbacher A."/>
            <person name="Kikkert J.R."/>
            <person name="Li Y."/>
            <person name="Li H."/>
            <person name="Li K."/>
            <person name="Li Q."/>
            <person name="Liu X."/>
            <person name="Ma X."/>
            <person name="Naidoo K."/>
            <person name="Pethybridge S.J."/>
            <person name="Sun J."/>
            <person name="Steenkamp E.T."/>
            <person name="van der Nest M.A."/>
            <person name="van Wyk S."/>
            <person name="Wingfield M.J."/>
            <person name="Xiong C."/>
            <person name="Yue Q."/>
            <person name="Zhang X."/>
        </authorList>
    </citation>
    <scope>NUCLEOTIDE SEQUENCE [LARGE SCALE GENOMIC DNA]</scope>
    <source>
        <strain evidence="3 4">BP6252</strain>
    </source>
</reference>
<evidence type="ECO:0000256" key="1">
    <source>
        <dbReference type="SAM" id="MobiDB-lite"/>
    </source>
</evidence>
<dbReference type="PANTHER" id="PTHR36819">
    <property type="entry name" value="REGULATOR OF PHOSPHOLIPASE D SRF1"/>
    <property type="match status" value="1"/>
</dbReference>
<name>A0A3D8S0L0_9HELO</name>
<dbReference type="InterPro" id="IPR037737">
    <property type="entry name" value="Srf1"/>
</dbReference>
<feature type="region of interest" description="Disordered" evidence="1">
    <location>
        <begin position="1"/>
        <end position="100"/>
    </location>
</feature>
<gene>
    <name evidence="3" type="ORF">BP6252_04249</name>
</gene>
<feature type="compositionally biased region" description="Low complexity" evidence="1">
    <location>
        <begin position="70"/>
        <end position="82"/>
    </location>
</feature>
<keyword evidence="2" id="KW-0472">Membrane</keyword>
<evidence type="ECO:0000313" key="4">
    <source>
        <dbReference type="Proteomes" id="UP000256645"/>
    </source>
</evidence>
<comment type="caution">
    <text evidence="3">The sequence shown here is derived from an EMBL/GenBank/DDBJ whole genome shotgun (WGS) entry which is preliminary data.</text>
</comment>
<keyword evidence="2" id="KW-0812">Transmembrane</keyword>
<accession>A0A3D8S0L0</accession>
<dbReference type="PANTHER" id="PTHR36819:SF1">
    <property type="entry name" value="REGULATOR OF PHOSPHOLIPASE D SRF1"/>
    <property type="match status" value="1"/>
</dbReference>
<sequence>MPESAMEASDATARATDGFPLEAHAILQHEKPFPVQRPFTDSSTASSEQPIMAKEKRWADSQSNRPKAYSGSSHLSESTTSTQAENRNAQRGVRTLPPWIASLEEEDNRPSEALRPTDTLLASPSRAHSAQHHYDLANPERRVSQDGFVDEWDAVSGVPERKHETGFFGGHRDPVPGRKWDHARDKDPVIMRSGILPNSSPWRNFIKASMYGPAEGEEPKQVDERFLRELTPGYEKPWRGDLGDADGDETVYGLLHNKKRRKNFITRAQNTLLLHPFVPLSLRVTVFTTSIISLGISGSVFHLSDTHKFRQSSSTTMAVVVDAVAIPYILYITWDEYTGKPLGLRSPRAKIRLVLLDLFFIIFEAANLALAFGALTDNDGSCVATKSSDFNAVVCHRVRALCAILMIALVAWSLTFAVSIFRLVERVGGRDGREEGD</sequence>
<keyword evidence="4" id="KW-1185">Reference proteome</keyword>
<dbReference type="Proteomes" id="UP000256645">
    <property type="component" value="Unassembled WGS sequence"/>
</dbReference>
<keyword evidence="2" id="KW-1133">Transmembrane helix</keyword>
<dbReference type="EMBL" id="PDLM01000004">
    <property type="protein sequence ID" value="RDW79611.1"/>
    <property type="molecule type" value="Genomic_DNA"/>
</dbReference>
<dbReference type="GO" id="GO:0000324">
    <property type="term" value="C:fungal-type vacuole"/>
    <property type="evidence" value="ECO:0007669"/>
    <property type="project" value="TreeGrafter"/>
</dbReference>
<protein>
    <recommendedName>
        <fullName evidence="5">Casparian strip membrane protein domain-containing protein</fullName>
    </recommendedName>
</protein>